<keyword evidence="1" id="KW-0472">Membrane</keyword>
<reference evidence="4 5" key="1">
    <citation type="submission" date="2014-10" db="EMBL/GenBank/DDBJ databases">
        <title>Genome sequence of Erwinia typographi M043b.</title>
        <authorList>
            <person name="Chan K.-G."/>
            <person name="Tan W.-S."/>
        </authorList>
    </citation>
    <scope>NUCLEOTIDE SEQUENCE [LARGE SCALE GENOMIC DNA]</scope>
    <source>
        <strain evidence="4 5">M043b</strain>
    </source>
</reference>
<dbReference type="eggNOG" id="COG1360">
    <property type="taxonomic scope" value="Bacteria"/>
</dbReference>
<dbReference type="PANTHER" id="PTHR38033:SF1">
    <property type="entry name" value="DOTU FAMILY TYPE IV_VI SECRETION SYSTEM PROTEIN"/>
    <property type="match status" value="1"/>
</dbReference>
<dbReference type="Proteomes" id="UP000030351">
    <property type="component" value="Unassembled WGS sequence"/>
</dbReference>
<gene>
    <name evidence="4" type="ORF">NG99_06695</name>
</gene>
<accession>A0A0A3Z6W7</accession>
<evidence type="ECO:0000256" key="2">
    <source>
        <dbReference type="SAM" id="MobiDB-lite"/>
    </source>
</evidence>
<dbReference type="CDD" id="cd07185">
    <property type="entry name" value="OmpA_C-like"/>
    <property type="match status" value="1"/>
</dbReference>
<dbReference type="SUPFAM" id="SSF103088">
    <property type="entry name" value="OmpA-like"/>
    <property type="match status" value="1"/>
</dbReference>
<sequence>MTPEYPADTLPSVSQENALLANAAPLLNAIVQIRLAATHDDPAGLRQQLVDEIRLFETRCKQAGLPFDMIIGTRYCLCSVLDEAAAQTPWGTRGVWSGNGLLVTFHNESWGGEKVFQLLSRVSQNPVQHLPLLEVIHYCLLLGYEGRYRGIEQGRIQRDSLRARLAQLIQDTRGLQPPLNKLQPVAPASQNIFWRPPVPLWACITVTAFIACLIYSGLNWRLSNATEPLLRAIWQTPLPKMELVRRTNASQAVLDLRKRLADLITNRTLDVADGSSGSKVIVAADKLFVRGSSDLTPEGLTIVARLATAMDSIKGTLQLSVYTDSQPLQTTRFPTNYEYSLAQAQTLTSQLQQLMVGPGHMIKGEGRGDSNPLLPDDSSENRARNRRVEILLFPTPESQACSPKPAGDQ</sequence>
<dbReference type="InterPro" id="IPR036737">
    <property type="entry name" value="OmpA-like_sf"/>
</dbReference>
<dbReference type="EMBL" id="JRUQ01000024">
    <property type="protein sequence ID" value="KGT94832.1"/>
    <property type="molecule type" value="Genomic_DNA"/>
</dbReference>
<dbReference type="Gene3D" id="3.30.1330.60">
    <property type="entry name" value="OmpA-like domain"/>
    <property type="match status" value="1"/>
</dbReference>
<dbReference type="eggNOG" id="COG3455">
    <property type="taxonomic scope" value="Bacteria"/>
</dbReference>
<evidence type="ECO:0000313" key="4">
    <source>
        <dbReference type="EMBL" id="KGT94832.1"/>
    </source>
</evidence>
<dbReference type="STRING" id="371042.NG99_06695"/>
<dbReference type="InterPro" id="IPR017732">
    <property type="entry name" value="T4/T6SS_DotU"/>
</dbReference>
<dbReference type="Gene3D" id="1.25.40.590">
    <property type="entry name" value="Type IV / VI secretion system, DotU"/>
    <property type="match status" value="1"/>
</dbReference>
<dbReference type="NCBIfam" id="NF038228">
    <property type="entry name" value="IcmH_DotU_IVB"/>
    <property type="match status" value="1"/>
</dbReference>
<protein>
    <submittedName>
        <fullName evidence="4">Membrane protein</fullName>
    </submittedName>
</protein>
<evidence type="ECO:0000313" key="5">
    <source>
        <dbReference type="Proteomes" id="UP000030351"/>
    </source>
</evidence>
<evidence type="ECO:0000259" key="3">
    <source>
        <dbReference type="PROSITE" id="PS51123"/>
    </source>
</evidence>
<feature type="region of interest" description="Disordered" evidence="2">
    <location>
        <begin position="359"/>
        <end position="409"/>
    </location>
</feature>
<dbReference type="GO" id="GO:0016020">
    <property type="term" value="C:membrane"/>
    <property type="evidence" value="ECO:0007669"/>
    <property type="project" value="UniProtKB-UniRule"/>
</dbReference>
<dbReference type="InterPro" id="IPR038522">
    <property type="entry name" value="T4/T6SS_DotU_sf"/>
</dbReference>
<proteinExistence type="predicted"/>
<keyword evidence="5" id="KW-1185">Reference proteome</keyword>
<organism evidence="4 5">
    <name type="scientific">Erwinia typographi</name>
    <dbReference type="NCBI Taxonomy" id="371042"/>
    <lineage>
        <taxon>Bacteria</taxon>
        <taxon>Pseudomonadati</taxon>
        <taxon>Pseudomonadota</taxon>
        <taxon>Gammaproteobacteria</taxon>
        <taxon>Enterobacterales</taxon>
        <taxon>Erwiniaceae</taxon>
        <taxon>Erwinia</taxon>
    </lineage>
</organism>
<dbReference type="RefSeq" id="WP_034889931.1">
    <property type="nucleotide sequence ID" value="NZ_JRUQ01000024.1"/>
</dbReference>
<feature type="compositionally biased region" description="Basic and acidic residues" evidence="2">
    <location>
        <begin position="379"/>
        <end position="389"/>
    </location>
</feature>
<evidence type="ECO:0000256" key="1">
    <source>
        <dbReference type="PROSITE-ProRule" id="PRU00473"/>
    </source>
</evidence>
<dbReference type="AlphaFoldDB" id="A0A0A3Z6W7"/>
<dbReference type="NCBIfam" id="TIGR03349">
    <property type="entry name" value="IV_VI_DotU"/>
    <property type="match status" value="1"/>
</dbReference>
<dbReference type="InterPro" id="IPR006665">
    <property type="entry name" value="OmpA-like"/>
</dbReference>
<name>A0A0A3Z6W7_9GAMM</name>
<comment type="caution">
    <text evidence="4">The sequence shown here is derived from an EMBL/GenBank/DDBJ whole genome shotgun (WGS) entry which is preliminary data.</text>
</comment>
<feature type="domain" description="OmpA-like" evidence="3">
    <location>
        <begin position="275"/>
        <end position="396"/>
    </location>
</feature>
<dbReference type="OrthoDB" id="345640at2"/>
<dbReference type="PANTHER" id="PTHR38033">
    <property type="entry name" value="MEMBRANE PROTEIN-RELATED"/>
    <property type="match status" value="1"/>
</dbReference>
<dbReference type="PROSITE" id="PS51123">
    <property type="entry name" value="OMPA_2"/>
    <property type="match status" value="1"/>
</dbReference>
<dbReference type="Pfam" id="PF09850">
    <property type="entry name" value="DotU"/>
    <property type="match status" value="1"/>
</dbReference>